<feature type="domain" description="Zinc finger CHCC-type" evidence="1">
    <location>
        <begin position="32"/>
        <end position="69"/>
    </location>
</feature>
<sequence length="80" mass="8820">MQHAISETPMSTNQDPEATLLPAPETEIVTSWKVACSGNEALGLGHPRVWLRIAPETGFVDCGYCDKRFVIDAEQAHEDH</sequence>
<accession>A0A1H6L3X5</accession>
<dbReference type="STRING" id="65735.SAMN04488075_1306"/>
<proteinExistence type="predicted"/>
<gene>
    <name evidence="2" type="ORF">SAMN04488075_1306</name>
</gene>
<dbReference type="Gene3D" id="2.60.260.40">
    <property type="entry name" value="q5lls5 like domains"/>
    <property type="match status" value="1"/>
</dbReference>
<organism evidence="2 3">
    <name type="scientific">Paracoccus alkenifer</name>
    <dbReference type="NCBI Taxonomy" id="65735"/>
    <lineage>
        <taxon>Bacteria</taxon>
        <taxon>Pseudomonadati</taxon>
        <taxon>Pseudomonadota</taxon>
        <taxon>Alphaproteobacteria</taxon>
        <taxon>Rhodobacterales</taxon>
        <taxon>Paracoccaceae</taxon>
        <taxon>Paracoccus</taxon>
    </lineage>
</organism>
<dbReference type="EMBL" id="FNXG01000002">
    <property type="protein sequence ID" value="SEH82942.1"/>
    <property type="molecule type" value="Genomic_DNA"/>
</dbReference>
<evidence type="ECO:0000313" key="3">
    <source>
        <dbReference type="Proteomes" id="UP000199125"/>
    </source>
</evidence>
<reference evidence="3" key="1">
    <citation type="submission" date="2016-10" db="EMBL/GenBank/DDBJ databases">
        <authorList>
            <person name="Varghese N."/>
            <person name="Submissions S."/>
        </authorList>
    </citation>
    <scope>NUCLEOTIDE SEQUENCE [LARGE SCALE GENOMIC DNA]</scope>
    <source>
        <strain evidence="3">DSM 11593</strain>
    </source>
</reference>
<dbReference type="Pfam" id="PF10276">
    <property type="entry name" value="zf-CHCC"/>
    <property type="match status" value="1"/>
</dbReference>
<evidence type="ECO:0000259" key="1">
    <source>
        <dbReference type="Pfam" id="PF10276"/>
    </source>
</evidence>
<evidence type="ECO:0000313" key="2">
    <source>
        <dbReference type="EMBL" id="SEH82942.1"/>
    </source>
</evidence>
<protein>
    <submittedName>
        <fullName evidence="2">Uncharacterized conserved protein, contains Zn-finger domain</fullName>
    </submittedName>
</protein>
<keyword evidence="3" id="KW-1185">Reference proteome</keyword>
<dbReference type="InterPro" id="IPR019401">
    <property type="entry name" value="Znf_CHCC"/>
</dbReference>
<dbReference type="Proteomes" id="UP000199125">
    <property type="component" value="Unassembled WGS sequence"/>
</dbReference>
<name>A0A1H6L3X5_9RHOB</name>
<dbReference type="AlphaFoldDB" id="A0A1H6L3X5"/>